<accession>A0A6H0KKR0</accession>
<dbReference type="InterPro" id="IPR036097">
    <property type="entry name" value="HisK_dim/P_sf"/>
</dbReference>
<dbReference type="InterPro" id="IPR011110">
    <property type="entry name" value="Reg_prop"/>
</dbReference>
<dbReference type="InterPro" id="IPR001789">
    <property type="entry name" value="Sig_transdc_resp-reg_receiver"/>
</dbReference>
<feature type="domain" description="Histidine kinase" evidence="15">
    <location>
        <begin position="819"/>
        <end position="1035"/>
    </location>
</feature>
<proteinExistence type="predicted"/>
<dbReference type="Gene3D" id="3.30.565.10">
    <property type="entry name" value="Histidine kinase-like ATPase, C-terminal domain"/>
    <property type="match status" value="1"/>
</dbReference>
<keyword evidence="6" id="KW-0418">Kinase</keyword>
<dbReference type="SMART" id="SM00388">
    <property type="entry name" value="HisKA"/>
    <property type="match status" value="1"/>
</dbReference>
<dbReference type="SMART" id="SM00387">
    <property type="entry name" value="HATPase_c"/>
    <property type="match status" value="1"/>
</dbReference>
<dbReference type="GO" id="GO:0000155">
    <property type="term" value="F:phosphorelay sensor kinase activity"/>
    <property type="evidence" value="ECO:0007669"/>
    <property type="project" value="InterPro"/>
</dbReference>
<dbReference type="PRINTS" id="PR00344">
    <property type="entry name" value="BCTRLSENSOR"/>
</dbReference>
<evidence type="ECO:0000256" key="8">
    <source>
        <dbReference type="ARBA" id="ARBA00023012"/>
    </source>
</evidence>
<dbReference type="Pfam" id="PF00512">
    <property type="entry name" value="HisKA"/>
    <property type="match status" value="1"/>
</dbReference>
<dbReference type="Gene3D" id="2.130.10.10">
    <property type="entry name" value="YVTN repeat-like/Quinoprotein amine dehydrogenase"/>
    <property type="match status" value="2"/>
</dbReference>
<dbReference type="SUPFAM" id="SSF46689">
    <property type="entry name" value="Homeodomain-like"/>
    <property type="match status" value="1"/>
</dbReference>
<evidence type="ECO:0000256" key="9">
    <source>
        <dbReference type="ARBA" id="ARBA00023015"/>
    </source>
</evidence>
<organism evidence="17 18">
    <name type="scientific">Bacteroides faecium</name>
    <dbReference type="NCBI Taxonomy" id="2715212"/>
    <lineage>
        <taxon>Bacteria</taxon>
        <taxon>Pseudomonadati</taxon>
        <taxon>Bacteroidota</taxon>
        <taxon>Bacteroidia</taxon>
        <taxon>Bacteroidales</taxon>
        <taxon>Bacteroidaceae</taxon>
        <taxon>Bacteroides</taxon>
    </lineage>
</organism>
<dbReference type="InterPro" id="IPR015943">
    <property type="entry name" value="WD40/YVTN_repeat-like_dom_sf"/>
</dbReference>
<feature type="transmembrane region" description="Helical" evidence="13">
    <location>
        <begin position="761"/>
        <end position="783"/>
    </location>
</feature>
<dbReference type="Gene3D" id="1.10.287.130">
    <property type="match status" value="1"/>
</dbReference>
<evidence type="ECO:0000256" key="5">
    <source>
        <dbReference type="ARBA" id="ARBA00022741"/>
    </source>
</evidence>
<keyword evidence="11" id="KW-0804">Transcription</keyword>
<evidence type="ECO:0000256" key="1">
    <source>
        <dbReference type="ARBA" id="ARBA00000085"/>
    </source>
</evidence>
<keyword evidence="13" id="KW-0472">Membrane</keyword>
<dbReference type="CDD" id="cd00075">
    <property type="entry name" value="HATPase"/>
    <property type="match status" value="1"/>
</dbReference>
<keyword evidence="13" id="KW-0812">Transmembrane</keyword>
<evidence type="ECO:0000259" key="16">
    <source>
        <dbReference type="PROSITE" id="PS50110"/>
    </source>
</evidence>
<dbReference type="KEGG" id="bfc:BacF7301_07355"/>
<keyword evidence="18" id="KW-1185">Reference proteome</keyword>
<dbReference type="PANTHER" id="PTHR43547">
    <property type="entry name" value="TWO-COMPONENT HISTIDINE KINASE"/>
    <property type="match status" value="1"/>
</dbReference>
<dbReference type="Pfam" id="PF07494">
    <property type="entry name" value="Reg_prop"/>
    <property type="match status" value="3"/>
</dbReference>
<dbReference type="InterPro" id="IPR018062">
    <property type="entry name" value="HTH_AraC-typ_CS"/>
</dbReference>
<dbReference type="Pfam" id="PF00072">
    <property type="entry name" value="Response_reg"/>
    <property type="match status" value="1"/>
</dbReference>
<dbReference type="InterPro" id="IPR036890">
    <property type="entry name" value="HATPase_C_sf"/>
</dbReference>
<dbReference type="GO" id="GO:0005524">
    <property type="term" value="F:ATP binding"/>
    <property type="evidence" value="ECO:0007669"/>
    <property type="project" value="UniProtKB-KW"/>
</dbReference>
<evidence type="ECO:0000313" key="18">
    <source>
        <dbReference type="Proteomes" id="UP000501780"/>
    </source>
</evidence>
<dbReference type="SUPFAM" id="SSF55874">
    <property type="entry name" value="ATPase domain of HSP90 chaperone/DNA topoisomerase II/histidine kinase"/>
    <property type="match status" value="1"/>
</dbReference>
<dbReference type="FunFam" id="3.30.565.10:FF:000037">
    <property type="entry name" value="Hybrid sensor histidine kinase/response regulator"/>
    <property type="match status" value="1"/>
</dbReference>
<dbReference type="SUPFAM" id="SSF63829">
    <property type="entry name" value="Calcium-dependent phosphotriesterase"/>
    <property type="match status" value="3"/>
</dbReference>
<evidence type="ECO:0000259" key="15">
    <source>
        <dbReference type="PROSITE" id="PS50109"/>
    </source>
</evidence>
<evidence type="ECO:0000256" key="4">
    <source>
        <dbReference type="ARBA" id="ARBA00022679"/>
    </source>
</evidence>
<keyword evidence="10" id="KW-0238">DNA-binding</keyword>
<keyword evidence="3 12" id="KW-0597">Phosphoprotein</keyword>
<dbReference type="PANTHER" id="PTHR43547:SF2">
    <property type="entry name" value="HYBRID SIGNAL TRANSDUCTION HISTIDINE KINASE C"/>
    <property type="match status" value="1"/>
</dbReference>
<evidence type="ECO:0000256" key="7">
    <source>
        <dbReference type="ARBA" id="ARBA00022840"/>
    </source>
</evidence>
<evidence type="ECO:0000256" key="11">
    <source>
        <dbReference type="ARBA" id="ARBA00023163"/>
    </source>
</evidence>
<comment type="catalytic activity">
    <reaction evidence="1">
        <text>ATP + protein L-histidine = ADP + protein N-phospho-L-histidine.</text>
        <dbReference type="EC" id="2.7.13.3"/>
    </reaction>
</comment>
<evidence type="ECO:0000256" key="2">
    <source>
        <dbReference type="ARBA" id="ARBA00012438"/>
    </source>
</evidence>
<keyword evidence="8" id="KW-0902">Two-component regulatory system</keyword>
<feature type="domain" description="HTH araC/xylS-type" evidence="14">
    <location>
        <begin position="1235"/>
        <end position="1335"/>
    </location>
</feature>
<keyword evidence="5" id="KW-0547">Nucleotide-binding</keyword>
<dbReference type="Gene3D" id="3.40.50.2300">
    <property type="match status" value="1"/>
</dbReference>
<dbReference type="InterPro" id="IPR003661">
    <property type="entry name" value="HisK_dim/P_dom"/>
</dbReference>
<evidence type="ECO:0000256" key="3">
    <source>
        <dbReference type="ARBA" id="ARBA00022553"/>
    </source>
</evidence>
<dbReference type="CDD" id="cd00082">
    <property type="entry name" value="HisKA"/>
    <property type="match status" value="1"/>
</dbReference>
<dbReference type="CDD" id="cd17574">
    <property type="entry name" value="REC_OmpR"/>
    <property type="match status" value="1"/>
</dbReference>
<gene>
    <name evidence="17" type="ORF">BacF7301_07355</name>
</gene>
<feature type="modified residue" description="4-aspartylphosphate" evidence="12">
    <location>
        <position position="1135"/>
    </location>
</feature>
<dbReference type="Proteomes" id="UP000501780">
    <property type="component" value="Chromosome"/>
</dbReference>
<name>A0A6H0KKR0_9BACE</name>
<dbReference type="InterPro" id="IPR011006">
    <property type="entry name" value="CheY-like_superfamily"/>
</dbReference>
<dbReference type="InterPro" id="IPR003594">
    <property type="entry name" value="HATPase_dom"/>
</dbReference>
<dbReference type="InterPro" id="IPR011123">
    <property type="entry name" value="Y_Y_Y"/>
</dbReference>
<dbReference type="PROSITE" id="PS01124">
    <property type="entry name" value="HTH_ARAC_FAMILY_2"/>
    <property type="match status" value="1"/>
</dbReference>
<dbReference type="Gene3D" id="2.60.40.10">
    <property type="entry name" value="Immunoglobulins"/>
    <property type="match status" value="1"/>
</dbReference>
<keyword evidence="13" id="KW-1133">Transmembrane helix</keyword>
<dbReference type="EMBL" id="CP050831">
    <property type="protein sequence ID" value="QIU93972.1"/>
    <property type="molecule type" value="Genomic_DNA"/>
</dbReference>
<dbReference type="SMART" id="SM00448">
    <property type="entry name" value="REC"/>
    <property type="match status" value="1"/>
</dbReference>
<keyword evidence="4" id="KW-0808">Transferase</keyword>
<dbReference type="EC" id="2.7.13.3" evidence="2"/>
<evidence type="ECO:0000256" key="10">
    <source>
        <dbReference type="ARBA" id="ARBA00023125"/>
    </source>
</evidence>
<keyword evidence="9" id="KW-0805">Transcription regulation</keyword>
<dbReference type="Pfam" id="PF02518">
    <property type="entry name" value="HATPase_c"/>
    <property type="match status" value="1"/>
</dbReference>
<evidence type="ECO:0000313" key="17">
    <source>
        <dbReference type="EMBL" id="QIU93972.1"/>
    </source>
</evidence>
<dbReference type="Gene3D" id="1.10.10.60">
    <property type="entry name" value="Homeodomain-like"/>
    <property type="match status" value="1"/>
</dbReference>
<dbReference type="SUPFAM" id="SSF47384">
    <property type="entry name" value="Homodimeric domain of signal transducing histidine kinase"/>
    <property type="match status" value="1"/>
</dbReference>
<dbReference type="GO" id="GO:0043565">
    <property type="term" value="F:sequence-specific DNA binding"/>
    <property type="evidence" value="ECO:0007669"/>
    <property type="project" value="InterPro"/>
</dbReference>
<evidence type="ECO:0000256" key="6">
    <source>
        <dbReference type="ARBA" id="ARBA00022777"/>
    </source>
</evidence>
<dbReference type="InterPro" id="IPR018060">
    <property type="entry name" value="HTH_AraC"/>
</dbReference>
<dbReference type="SUPFAM" id="SSF52172">
    <property type="entry name" value="CheY-like"/>
    <property type="match status" value="1"/>
</dbReference>
<feature type="domain" description="Response regulatory" evidence="16">
    <location>
        <begin position="1087"/>
        <end position="1202"/>
    </location>
</feature>
<dbReference type="InterPro" id="IPR004358">
    <property type="entry name" value="Sig_transdc_His_kin-like_C"/>
</dbReference>
<evidence type="ECO:0000256" key="13">
    <source>
        <dbReference type="SAM" id="Phobius"/>
    </source>
</evidence>
<dbReference type="PROSITE" id="PS50110">
    <property type="entry name" value="RESPONSE_REGULATORY"/>
    <property type="match status" value="1"/>
</dbReference>
<dbReference type="PROSITE" id="PS00041">
    <property type="entry name" value="HTH_ARAC_FAMILY_1"/>
    <property type="match status" value="1"/>
</dbReference>
<keyword evidence="7" id="KW-0067">ATP-binding</keyword>
<sequence>MVRKYICLSFMTLFLLCYSIPYISAQNFKTLGMKDGLSQPSVLAIFQDTLGRMWFGTREGVNVYDGKQMMQFKREIAEEQQVMDRYLSGNEVNRIVGDRNGDVFMRVERALVKYDIRNETFSTLRKSNVGAIDTFQGEVWCTVRDSLFRYNDKTEMLDFVYKLNLERITSMLVEDGKLWIGTSNGLYLKEKGDIRCLLPAVEIYRIFRSSRDELWIASRMQGLYHIKRDGKLRKVPVSDKQVISNQIRELVEDEQQNIWFGTFNGLQVYNPYTDTYRSFTSENRPGTLTHSSVFSLYKDRQGTIWIGTYYGGINYFNQTKDVFYYYAYDKLRNDCLNFPFVSSMLEDEDRTLWICTDGGGINCLNRKSGEFNYYTASDPGSILHNNAKTIAYDEKRGYIYVGTYTGGMSRYDRRTKRFYNYITENGTAGNGPDEIIYQILFRDDKLYVSARNGFWVLEPDTNEFELLNNADLFLTFEIDSKDNVWLATRTNLFRIHLGTPEKIKRIEPDSPGIKCRITKILEGTDGLVYMTTLGGGLLTYDYVSDKWVAYTVENNNMLSNYCYNLAESPKGNLLITSDKGLTVFSPLTKSVHSIELGIKGGISAVADGCGIFVSRDEQIFVGGVDGMVSFREEDLYVDDDGTSGFYFSDLLVNNTKIYPKDKSGILQESLPFTHELKLSPKQNNLIVNFSSSNYVDILRNTWYQYKLEGFDNDWILTTQTSLHYTNLSPGRYVLKVRETANSLNEHQCKEIALVITIDTPWYYTLWAWMMYVACTFMVVYWIWRVKMTRKILSLSLEKEKAEKERIAELNQMKLRFFTNISHEFRTPLTLIIGQIETLLQLNQFSSSVQKQLLRVHKNGMHLRNLITELLDFRKQEQGFLKLKVVQKDVVEFVKEIYLSFDEFAKRKRIKYVFEDVDKHIDVWFDPVQMQKVVFNLLSNAFKYTDKGGNIKVGVRKLQQMVEIVVEDTGCGIPEEEWTHIFERFYQADNNTGMRIGTGIGLALTKGIVESHKGRMEMNSEVDKGSIFKIYLPIGNAHFTPEELKHEDVGFMVSDSELQVIIDEDMENQIDSDTDGDDRKEEMKDRPTILLVEDDLEILDMLEQVFSSAYHVCKATNGQEGFDMACQLQPDIILSDVMMPVMSGKDLCYKIKNSIELSYIPVVLLTAQNSTEQMVEGYMFGADDYIIKPFNVKLLLTRCGNLLKNRQSLLKKMAHVEKIPTQEVGGLTAVDKKLVDTAVEIIKRNFDNPDFDMDMLAAELNLGRSKMFTCIKEVVGLTPNEFTLKLKLEEALRLLKEEPQYNVSEISYKLGFNSPRYFSQCFKNFYGVSPQSYRKTSAKK</sequence>
<dbReference type="InterPro" id="IPR013783">
    <property type="entry name" value="Ig-like_fold"/>
</dbReference>
<dbReference type="SMART" id="SM00342">
    <property type="entry name" value="HTH_ARAC"/>
    <property type="match status" value="1"/>
</dbReference>
<evidence type="ECO:0000259" key="14">
    <source>
        <dbReference type="PROSITE" id="PS01124"/>
    </source>
</evidence>
<dbReference type="Pfam" id="PF07495">
    <property type="entry name" value="Y_Y_Y"/>
    <property type="match status" value="1"/>
</dbReference>
<dbReference type="Pfam" id="PF12833">
    <property type="entry name" value="HTH_18"/>
    <property type="match status" value="1"/>
</dbReference>
<dbReference type="InterPro" id="IPR005467">
    <property type="entry name" value="His_kinase_dom"/>
</dbReference>
<reference evidence="17 18" key="1">
    <citation type="submission" date="2020-03" db="EMBL/GenBank/DDBJ databases">
        <title>Genomic analysis of Bacteroides faecium CBA7301.</title>
        <authorList>
            <person name="Kim J."/>
            <person name="Roh S.W."/>
        </authorList>
    </citation>
    <scope>NUCLEOTIDE SEQUENCE [LARGE SCALE GENOMIC DNA]</scope>
    <source>
        <strain evidence="17 18">CBA7301</strain>
    </source>
</reference>
<evidence type="ECO:0000256" key="12">
    <source>
        <dbReference type="PROSITE-ProRule" id="PRU00169"/>
    </source>
</evidence>
<protein>
    <recommendedName>
        <fullName evidence="2">histidine kinase</fullName>
        <ecNumber evidence="2">2.7.13.3</ecNumber>
    </recommendedName>
</protein>
<dbReference type="GO" id="GO:0003700">
    <property type="term" value="F:DNA-binding transcription factor activity"/>
    <property type="evidence" value="ECO:0007669"/>
    <property type="project" value="InterPro"/>
</dbReference>
<dbReference type="PROSITE" id="PS50109">
    <property type="entry name" value="HIS_KIN"/>
    <property type="match status" value="1"/>
</dbReference>
<dbReference type="InterPro" id="IPR009057">
    <property type="entry name" value="Homeodomain-like_sf"/>
</dbReference>